<evidence type="ECO:0000256" key="1">
    <source>
        <dbReference type="SAM" id="MobiDB-lite"/>
    </source>
</evidence>
<evidence type="ECO:0000313" key="2">
    <source>
        <dbReference type="EMBL" id="AKT72838.1"/>
    </source>
</evidence>
<sequence length="119" mass="13130">MPAVRPFPQNVPPDPNLPPLLRAVPGTLHPTQPPRTEHASHHLAPTDLAGNQRHRRQHTHPQKHRARATVLYLLQTQPQSRPAFRLGQPGQVVAARHAAPGFPLRRLVQPTGPSPHAPL</sequence>
<organism evidence="2 3">
    <name type="scientific">Cynomolgus macaque cytomegalovirus strain Mauritius</name>
    <dbReference type="NCBI Taxonomy" id="1690255"/>
    <lineage>
        <taxon>Viruses</taxon>
        <taxon>Duplodnaviria</taxon>
        <taxon>Heunggongvirae</taxon>
        <taxon>Peploviricota</taxon>
        <taxon>Herviviricetes</taxon>
        <taxon>Herpesvirales</taxon>
        <taxon>Orthoherpesviridae</taxon>
        <taxon>Betaherpesvirinae</taxon>
        <taxon>Cytomegalovirus</taxon>
        <taxon>Cytomegalovirus macacinebeta3</taxon>
    </lineage>
</organism>
<feature type="region of interest" description="Disordered" evidence="1">
    <location>
        <begin position="1"/>
        <end position="66"/>
    </location>
</feature>
<reference evidence="2 3" key="1">
    <citation type="journal article" date="2016" name="BMC Genomics">
        <title>A novel strain of cynomolgus macaque cytomegalovirus: implications for host-virus co-evolution.</title>
        <authorList>
            <person name="Russell J.N."/>
            <person name="Marsh A.K."/>
            <person name="Willer D.O."/>
            <person name="Ambagala A.P."/>
            <person name="Dzamba M."/>
            <person name="Chan J.K."/>
            <person name="Pilon R."/>
            <person name="Fournier J."/>
            <person name="Brudno M."/>
            <person name="Antony J.M."/>
            <person name="Sandstrom P."/>
            <person name="Evans B.J."/>
            <person name="MacDonald K.S."/>
        </authorList>
    </citation>
    <scope>NUCLEOTIDE SEQUENCE [LARGE SCALE GENOMIC DNA]</scope>
    <source>
        <strain evidence="2">Mauritius</strain>
    </source>
</reference>
<accession>A0A0K1H048</accession>
<proteinExistence type="predicted"/>
<name>A0A0K1H048_9BETA</name>
<dbReference type="Proteomes" id="UP000118435">
    <property type="component" value="Segment"/>
</dbReference>
<dbReference type="EMBL" id="KP796148">
    <property type="protein sequence ID" value="AKT72838.1"/>
    <property type="molecule type" value="Genomic_DNA"/>
</dbReference>
<evidence type="ECO:0000313" key="3">
    <source>
        <dbReference type="Proteomes" id="UP000118435"/>
    </source>
</evidence>
<gene>
    <name evidence="2" type="primary">Cy119</name>
</gene>
<protein>
    <submittedName>
        <fullName evidence="2">Uncharacterized protein</fullName>
    </submittedName>
</protein>
<feature type="compositionally biased region" description="Pro residues" evidence="1">
    <location>
        <begin position="9"/>
        <end position="18"/>
    </location>
</feature>
<feature type="compositionally biased region" description="Basic residues" evidence="1">
    <location>
        <begin position="52"/>
        <end position="66"/>
    </location>
</feature>